<proteinExistence type="predicted"/>
<name>A0A7J5B0R9_9MICO</name>
<reference evidence="6 7" key="1">
    <citation type="submission" date="2019-09" db="EMBL/GenBank/DDBJ databases">
        <title>Phylogeny of genus Pseudoclavibacter and closely related genus.</title>
        <authorList>
            <person name="Li Y."/>
        </authorList>
    </citation>
    <scope>NUCLEOTIDE SEQUENCE [LARGE SCALE GENOMIC DNA]</scope>
    <source>
        <strain evidence="6 7">THG-MD12</strain>
    </source>
</reference>
<dbReference type="InterPro" id="IPR009057">
    <property type="entry name" value="Homeodomain-like_sf"/>
</dbReference>
<evidence type="ECO:0000313" key="6">
    <source>
        <dbReference type="EMBL" id="KAB1637513.1"/>
    </source>
</evidence>
<dbReference type="OrthoDB" id="3192968at2"/>
<dbReference type="Pfam" id="PF21597">
    <property type="entry name" value="TetR_C_43"/>
    <property type="match status" value="1"/>
</dbReference>
<evidence type="ECO:0000256" key="2">
    <source>
        <dbReference type="ARBA" id="ARBA00023125"/>
    </source>
</evidence>
<keyword evidence="1" id="KW-0805">Transcription regulation</keyword>
<evidence type="ECO:0000256" key="4">
    <source>
        <dbReference type="PROSITE-ProRule" id="PRU00335"/>
    </source>
</evidence>
<evidence type="ECO:0000259" key="5">
    <source>
        <dbReference type="PROSITE" id="PS50977"/>
    </source>
</evidence>
<dbReference type="Gene3D" id="1.10.357.10">
    <property type="entry name" value="Tetracycline Repressor, domain 2"/>
    <property type="match status" value="1"/>
</dbReference>
<dbReference type="RefSeq" id="WP_151423722.1">
    <property type="nucleotide sequence ID" value="NZ_WBJX01000003.1"/>
</dbReference>
<feature type="DNA-binding region" description="H-T-H motif" evidence="4">
    <location>
        <begin position="39"/>
        <end position="58"/>
    </location>
</feature>
<dbReference type="InterPro" id="IPR050109">
    <property type="entry name" value="HTH-type_TetR-like_transc_reg"/>
</dbReference>
<sequence length="204" mass="21922">MTESTASKRRAPRADARRNRDHILDTAEQYFSEHGVTGSLDAIAKRAGIGAGTLYRHFPNREALLASLLSARDEQLVARRDELRTSAKNAAEALDGWLNAVTDWACAFDGLPEPLRAATTTNLSPLAVTCQGFITTTDEFLRAAQDQGEARADIRALDLFLAALATSWVRGAAMADAASGAALAALTRSGWEQAPDHSNTRRTA</sequence>
<dbReference type="GO" id="GO:0000976">
    <property type="term" value="F:transcription cis-regulatory region binding"/>
    <property type="evidence" value="ECO:0007669"/>
    <property type="project" value="TreeGrafter"/>
</dbReference>
<organism evidence="6 7">
    <name type="scientific">Pseudoclavibacter terrae</name>
    <dbReference type="NCBI Taxonomy" id="1530195"/>
    <lineage>
        <taxon>Bacteria</taxon>
        <taxon>Bacillati</taxon>
        <taxon>Actinomycetota</taxon>
        <taxon>Actinomycetes</taxon>
        <taxon>Micrococcales</taxon>
        <taxon>Microbacteriaceae</taxon>
        <taxon>Pseudoclavibacter</taxon>
    </lineage>
</organism>
<dbReference type="PANTHER" id="PTHR30055:SF234">
    <property type="entry name" value="HTH-TYPE TRANSCRIPTIONAL REGULATOR BETI"/>
    <property type="match status" value="1"/>
</dbReference>
<dbReference type="PRINTS" id="PR00455">
    <property type="entry name" value="HTHTETR"/>
</dbReference>
<gene>
    <name evidence="6" type="ORF">F8O03_09805</name>
</gene>
<dbReference type="Pfam" id="PF00440">
    <property type="entry name" value="TetR_N"/>
    <property type="match status" value="1"/>
</dbReference>
<dbReference type="AlphaFoldDB" id="A0A7J5B0R9"/>
<feature type="domain" description="HTH tetR-type" evidence="5">
    <location>
        <begin position="17"/>
        <end position="76"/>
    </location>
</feature>
<dbReference type="PANTHER" id="PTHR30055">
    <property type="entry name" value="HTH-TYPE TRANSCRIPTIONAL REGULATOR RUTR"/>
    <property type="match status" value="1"/>
</dbReference>
<keyword evidence="7" id="KW-1185">Reference proteome</keyword>
<dbReference type="Proteomes" id="UP000490386">
    <property type="component" value="Unassembled WGS sequence"/>
</dbReference>
<comment type="caution">
    <text evidence="6">The sequence shown here is derived from an EMBL/GenBank/DDBJ whole genome shotgun (WGS) entry which is preliminary data.</text>
</comment>
<dbReference type="GO" id="GO:0003700">
    <property type="term" value="F:DNA-binding transcription factor activity"/>
    <property type="evidence" value="ECO:0007669"/>
    <property type="project" value="TreeGrafter"/>
</dbReference>
<evidence type="ECO:0000256" key="3">
    <source>
        <dbReference type="ARBA" id="ARBA00023163"/>
    </source>
</evidence>
<protein>
    <submittedName>
        <fullName evidence="6">TetR/AcrR family transcriptional regulator</fullName>
    </submittedName>
</protein>
<keyword evidence="3" id="KW-0804">Transcription</keyword>
<accession>A0A7J5B0R9</accession>
<dbReference type="EMBL" id="WBJX01000003">
    <property type="protein sequence ID" value="KAB1637513.1"/>
    <property type="molecule type" value="Genomic_DNA"/>
</dbReference>
<keyword evidence="2 4" id="KW-0238">DNA-binding</keyword>
<evidence type="ECO:0000313" key="7">
    <source>
        <dbReference type="Proteomes" id="UP000490386"/>
    </source>
</evidence>
<dbReference type="InterPro" id="IPR001647">
    <property type="entry name" value="HTH_TetR"/>
</dbReference>
<evidence type="ECO:0000256" key="1">
    <source>
        <dbReference type="ARBA" id="ARBA00023015"/>
    </source>
</evidence>
<dbReference type="SUPFAM" id="SSF46689">
    <property type="entry name" value="Homeodomain-like"/>
    <property type="match status" value="1"/>
</dbReference>
<dbReference type="InterPro" id="IPR049445">
    <property type="entry name" value="TetR_SbtR-like_C"/>
</dbReference>
<dbReference type="PROSITE" id="PS50977">
    <property type="entry name" value="HTH_TETR_2"/>
    <property type="match status" value="1"/>
</dbReference>